<proteinExistence type="predicted"/>
<keyword evidence="2" id="KW-1185">Reference proteome</keyword>
<protein>
    <submittedName>
        <fullName evidence="1">Reverse transcriptase</fullName>
    </submittedName>
</protein>
<dbReference type="Proteomes" id="UP000325315">
    <property type="component" value="Unassembled WGS sequence"/>
</dbReference>
<gene>
    <name evidence="1" type="ORF">EPI10_020018</name>
</gene>
<comment type="caution">
    <text evidence="1">The sequence shown here is derived from an EMBL/GenBank/DDBJ whole genome shotgun (WGS) entry which is preliminary data.</text>
</comment>
<evidence type="ECO:0000313" key="2">
    <source>
        <dbReference type="Proteomes" id="UP000325315"/>
    </source>
</evidence>
<keyword evidence="1" id="KW-0695">RNA-directed DNA polymerase</keyword>
<name>A0A5B6WE22_9ROSI</name>
<organism evidence="1 2">
    <name type="scientific">Gossypium australe</name>
    <dbReference type="NCBI Taxonomy" id="47621"/>
    <lineage>
        <taxon>Eukaryota</taxon>
        <taxon>Viridiplantae</taxon>
        <taxon>Streptophyta</taxon>
        <taxon>Embryophyta</taxon>
        <taxon>Tracheophyta</taxon>
        <taxon>Spermatophyta</taxon>
        <taxon>Magnoliopsida</taxon>
        <taxon>eudicotyledons</taxon>
        <taxon>Gunneridae</taxon>
        <taxon>Pentapetalae</taxon>
        <taxon>rosids</taxon>
        <taxon>malvids</taxon>
        <taxon>Malvales</taxon>
        <taxon>Malvaceae</taxon>
        <taxon>Malvoideae</taxon>
        <taxon>Gossypium</taxon>
    </lineage>
</organism>
<reference evidence="2" key="1">
    <citation type="journal article" date="2019" name="Plant Biotechnol. J.">
        <title>Genome sequencing of the Australian wild diploid species Gossypium australe highlights disease resistance and delayed gland morphogenesis.</title>
        <authorList>
            <person name="Cai Y."/>
            <person name="Cai X."/>
            <person name="Wang Q."/>
            <person name="Wang P."/>
            <person name="Zhang Y."/>
            <person name="Cai C."/>
            <person name="Xu Y."/>
            <person name="Wang K."/>
            <person name="Zhou Z."/>
            <person name="Wang C."/>
            <person name="Geng S."/>
            <person name="Li B."/>
            <person name="Dong Q."/>
            <person name="Hou Y."/>
            <person name="Wang H."/>
            <person name="Ai P."/>
            <person name="Liu Z."/>
            <person name="Yi F."/>
            <person name="Sun M."/>
            <person name="An G."/>
            <person name="Cheng J."/>
            <person name="Zhang Y."/>
            <person name="Shi Q."/>
            <person name="Xie Y."/>
            <person name="Shi X."/>
            <person name="Chang Y."/>
            <person name="Huang F."/>
            <person name="Chen Y."/>
            <person name="Hong S."/>
            <person name="Mi L."/>
            <person name="Sun Q."/>
            <person name="Zhang L."/>
            <person name="Zhou B."/>
            <person name="Peng R."/>
            <person name="Zhang X."/>
            <person name="Liu F."/>
        </authorList>
    </citation>
    <scope>NUCLEOTIDE SEQUENCE [LARGE SCALE GENOMIC DNA]</scope>
    <source>
        <strain evidence="2">cv. PA1801</strain>
    </source>
</reference>
<dbReference type="GO" id="GO:0003964">
    <property type="term" value="F:RNA-directed DNA polymerase activity"/>
    <property type="evidence" value="ECO:0007669"/>
    <property type="project" value="UniProtKB-KW"/>
</dbReference>
<dbReference type="EMBL" id="SMMG02000003">
    <property type="protein sequence ID" value="KAA3479514.1"/>
    <property type="molecule type" value="Genomic_DNA"/>
</dbReference>
<evidence type="ECO:0000313" key="1">
    <source>
        <dbReference type="EMBL" id="KAA3479514.1"/>
    </source>
</evidence>
<keyword evidence="1" id="KW-0808">Transferase</keyword>
<accession>A0A5B6WE22</accession>
<sequence length="198" mass="22434">MASTKTSGPDGLLALFYQKFQSVLHLCVDEAQIAFVPGRLIMNNIILAYEFLDRFGRKKRELLAGFGGRIMVVKALLNSGLSWRMEFIDHENRQWNERSLAIMLDGATVVKVLCIPLVREAHDDTLVWGEKASVEYSCLVGAETLEYIFRYCPSVVGIWMDLHVDSYLLELDAAQVKLFGSWIGAKRLLLSEIVMVQF</sequence>
<dbReference type="AlphaFoldDB" id="A0A5B6WE22"/>
<keyword evidence="1" id="KW-0548">Nucleotidyltransferase</keyword>